<reference evidence="3 4" key="1">
    <citation type="journal article" date="2015" name="Genome Announc.">
        <title>Complete Genome Sequence of Methylobacterium aquaticum Strain 22A, Isolated from Racomitrium japonicum Moss.</title>
        <authorList>
            <person name="Tani A."/>
            <person name="Ogura Y."/>
            <person name="Hayashi T."/>
            <person name="Kimbara K."/>
        </authorList>
    </citation>
    <scope>NUCLEOTIDE SEQUENCE [LARGE SCALE GENOMIC DNA]</scope>
    <source>
        <strain evidence="3 4">MA-22A</strain>
        <plasmid evidence="4">Plasmid pMaq22A_1p DNA</plasmid>
    </source>
</reference>
<feature type="compositionally biased region" description="Basic and acidic residues" evidence="1">
    <location>
        <begin position="58"/>
        <end position="68"/>
    </location>
</feature>
<feature type="compositionally biased region" description="Low complexity" evidence="1">
    <location>
        <begin position="29"/>
        <end position="46"/>
    </location>
</feature>
<evidence type="ECO:0000313" key="4">
    <source>
        <dbReference type="Proteomes" id="UP000061432"/>
    </source>
</evidence>
<feature type="compositionally biased region" description="Basic and acidic residues" evidence="1">
    <location>
        <begin position="327"/>
        <end position="352"/>
    </location>
</feature>
<evidence type="ECO:0000256" key="2">
    <source>
        <dbReference type="SAM" id="Phobius"/>
    </source>
</evidence>
<feature type="compositionally biased region" description="Basic residues" evidence="1">
    <location>
        <begin position="365"/>
        <end position="397"/>
    </location>
</feature>
<feature type="compositionally biased region" description="Low complexity" evidence="1">
    <location>
        <begin position="354"/>
        <end position="364"/>
    </location>
</feature>
<name>A0A0C6FKE2_9HYPH</name>
<sequence length="611" mass="65721">MRWRSRSTGSSRLPAPPSSAATPRRRGATGRSRTSSPPRAGSPPRSGRGRRAGRRPHREPARPIRRDGTGLALAAAARPAAARRHGAAARAGALARHGAGGRAVAPRRRGADARRDGGDRSPGPRARRAAARRRERRADRGGGTGLAADRPQRQHERDLRRAAALGGRGIEGRRLPADPRGLRRAPRPRPRRGLGLLDLADGGAADDRPARGGAGGDPGDRPARPGGDQRRPRPRPGAVAVRSGRVAGLPRAAPRLGRGRGHRPAGAAAPARGIHEDPPDPVLAVPAHRRLPRPRRQAGGGRLAAGRARAPPRPVLQEPRRALPRLRGRERAGRGRGDPRDRPARAQADHLRRAAPAARPVGARLRPRRPGARAPRRRQARRDRPRRPAPRLPRGRARLGTDHPARRMRTRIKPVAAHSIAALWRRARGPVRSGLLVALPLIAAAAAIVCAGLAWRDARANGAIAALEAGTDRAVSAEAPPELLLARIRFLAARERFEEAEPLLAALDRTGSADLRGRAQVSLANARLRQAFARLEAGQLDPAAPLVGLARQAYRRALTLRPEAWDARFNLDVASRLVRDLPERGRERGEEMPADPKKIWTDIPGQPRGLP</sequence>
<dbReference type="PATRIC" id="fig|270351.10.peg.5959"/>
<keyword evidence="3" id="KW-0614">Plasmid</keyword>
<dbReference type="Proteomes" id="UP000061432">
    <property type="component" value="Plasmid pMaq22A_1p"/>
</dbReference>
<feature type="compositionally biased region" description="Low complexity" evidence="1">
    <location>
        <begin position="69"/>
        <end position="80"/>
    </location>
</feature>
<feature type="compositionally biased region" description="Basic residues" evidence="1">
    <location>
        <begin position="287"/>
        <end position="296"/>
    </location>
</feature>
<proteinExistence type="predicted"/>
<dbReference type="KEGG" id="maqu:Maq22A_1p33200"/>
<reference evidence="4" key="2">
    <citation type="submission" date="2015-01" db="EMBL/GenBank/DDBJ databases">
        <title>Complete genome sequence of Methylobacterium aquaticum strain 22A.</title>
        <authorList>
            <person name="Tani A."/>
            <person name="Ogura Y."/>
            <person name="Hayashi T."/>
        </authorList>
    </citation>
    <scope>NUCLEOTIDE SEQUENCE [LARGE SCALE GENOMIC DNA]</scope>
    <source>
        <strain evidence="4">MA-22A</strain>
        <plasmid evidence="4">Plasmid pMaq22A_1p DNA</plasmid>
    </source>
</reference>
<geneLocation type="plasmid" evidence="4">
    <name>pMaq22A_1p DNA</name>
</geneLocation>
<dbReference type="EMBL" id="AP014705">
    <property type="protein sequence ID" value="BAQ48938.1"/>
    <property type="molecule type" value="Genomic_DNA"/>
</dbReference>
<accession>A0A0C6FKE2</accession>
<evidence type="ECO:0000313" key="3">
    <source>
        <dbReference type="EMBL" id="BAQ48938.1"/>
    </source>
</evidence>
<keyword evidence="2" id="KW-0472">Membrane</keyword>
<feature type="compositionally biased region" description="Low complexity" evidence="1">
    <location>
        <begin position="247"/>
        <end position="256"/>
    </location>
</feature>
<feature type="compositionally biased region" description="Low complexity" evidence="1">
    <location>
        <begin position="193"/>
        <end position="203"/>
    </location>
</feature>
<feature type="compositionally biased region" description="Basic residues" evidence="1">
    <location>
        <begin position="125"/>
        <end position="135"/>
    </location>
</feature>
<feature type="region of interest" description="Disordered" evidence="1">
    <location>
        <begin position="1"/>
        <end position="408"/>
    </location>
</feature>
<feature type="compositionally biased region" description="Basic and acidic residues" evidence="1">
    <location>
        <begin position="584"/>
        <end position="600"/>
    </location>
</feature>
<feature type="region of interest" description="Disordered" evidence="1">
    <location>
        <begin position="584"/>
        <end position="611"/>
    </location>
</feature>
<feature type="compositionally biased region" description="Basic residues" evidence="1">
    <location>
        <begin position="47"/>
        <end position="57"/>
    </location>
</feature>
<feature type="compositionally biased region" description="Low complexity" evidence="1">
    <location>
        <begin position="88"/>
        <end position="97"/>
    </location>
</feature>
<protein>
    <submittedName>
        <fullName evidence="3">MxaK protein</fullName>
    </submittedName>
</protein>
<feature type="transmembrane region" description="Helical" evidence="2">
    <location>
        <begin position="435"/>
        <end position="455"/>
    </location>
</feature>
<feature type="compositionally biased region" description="Basic and acidic residues" evidence="1">
    <location>
        <begin position="218"/>
        <end position="231"/>
    </location>
</feature>
<gene>
    <name evidence="3" type="primary">mxaK</name>
    <name evidence="3" type="ORF">Maq22A_1p33200</name>
</gene>
<keyword evidence="2" id="KW-0812">Transmembrane</keyword>
<feature type="compositionally biased region" description="Basic residues" evidence="1">
    <location>
        <begin position="182"/>
        <end position="192"/>
    </location>
</feature>
<dbReference type="AlphaFoldDB" id="A0A0C6FKE2"/>
<feature type="compositionally biased region" description="Low complexity" evidence="1">
    <location>
        <begin position="9"/>
        <end position="22"/>
    </location>
</feature>
<organism evidence="3 4">
    <name type="scientific">Methylobacterium aquaticum</name>
    <dbReference type="NCBI Taxonomy" id="270351"/>
    <lineage>
        <taxon>Bacteria</taxon>
        <taxon>Pseudomonadati</taxon>
        <taxon>Pseudomonadota</taxon>
        <taxon>Alphaproteobacteria</taxon>
        <taxon>Hyphomicrobiales</taxon>
        <taxon>Methylobacteriaceae</taxon>
        <taxon>Methylobacterium</taxon>
    </lineage>
</organism>
<keyword evidence="2" id="KW-1133">Transmembrane helix</keyword>
<feature type="compositionally biased region" description="Basic and acidic residues" evidence="1">
    <location>
        <begin position="150"/>
        <end position="161"/>
    </location>
</feature>
<feature type="compositionally biased region" description="Basic and acidic residues" evidence="1">
    <location>
        <begin position="170"/>
        <end position="181"/>
    </location>
</feature>
<feature type="compositionally biased region" description="Basic and acidic residues" evidence="1">
    <location>
        <begin position="109"/>
        <end position="119"/>
    </location>
</feature>
<evidence type="ECO:0000256" key="1">
    <source>
        <dbReference type="SAM" id="MobiDB-lite"/>
    </source>
</evidence>